<keyword evidence="1" id="KW-1133">Transmembrane helix</keyword>
<gene>
    <name evidence="2" type="ORF">RM520_06410</name>
</gene>
<proteinExistence type="predicted"/>
<accession>A0ABU3BGF0</accession>
<evidence type="ECO:0000313" key="2">
    <source>
        <dbReference type="EMBL" id="MDT0621248.1"/>
    </source>
</evidence>
<reference evidence="2 3" key="1">
    <citation type="submission" date="2023-09" db="EMBL/GenBank/DDBJ databases">
        <authorList>
            <person name="Rey-Velasco X."/>
        </authorList>
    </citation>
    <scope>NUCLEOTIDE SEQUENCE [LARGE SCALE GENOMIC DNA]</scope>
    <source>
        <strain evidence="2 3">P007</strain>
    </source>
</reference>
<dbReference type="Pfam" id="PF20532">
    <property type="entry name" value="DUF6747"/>
    <property type="match status" value="1"/>
</dbReference>
<dbReference type="InterPro" id="IPR046635">
    <property type="entry name" value="DUF6747"/>
</dbReference>
<organism evidence="2 3">
    <name type="scientific">Croceitalea vernalis</name>
    <dbReference type="NCBI Taxonomy" id="3075599"/>
    <lineage>
        <taxon>Bacteria</taxon>
        <taxon>Pseudomonadati</taxon>
        <taxon>Bacteroidota</taxon>
        <taxon>Flavobacteriia</taxon>
        <taxon>Flavobacteriales</taxon>
        <taxon>Flavobacteriaceae</taxon>
        <taxon>Croceitalea</taxon>
    </lineage>
</organism>
<feature type="transmembrane region" description="Helical" evidence="1">
    <location>
        <begin position="29"/>
        <end position="50"/>
    </location>
</feature>
<comment type="caution">
    <text evidence="2">The sequence shown here is derived from an EMBL/GenBank/DDBJ whole genome shotgun (WGS) entry which is preliminary data.</text>
</comment>
<dbReference type="EMBL" id="JAVRHU010000001">
    <property type="protein sequence ID" value="MDT0621248.1"/>
    <property type="molecule type" value="Genomic_DNA"/>
</dbReference>
<keyword evidence="3" id="KW-1185">Reference proteome</keyword>
<evidence type="ECO:0000313" key="3">
    <source>
        <dbReference type="Proteomes" id="UP001250662"/>
    </source>
</evidence>
<evidence type="ECO:0000256" key="1">
    <source>
        <dbReference type="SAM" id="Phobius"/>
    </source>
</evidence>
<keyword evidence="1" id="KW-0812">Transmembrane</keyword>
<sequence>MGTLLTFKNLYFNAFDENQPKYLVTLLKAYSIFCGLMITMAMYAFFYRAFTGFRF</sequence>
<protein>
    <submittedName>
        <fullName evidence="2">DUF6747 family protein</fullName>
    </submittedName>
</protein>
<keyword evidence="1" id="KW-0472">Membrane</keyword>
<dbReference type="RefSeq" id="WP_311384878.1">
    <property type="nucleotide sequence ID" value="NZ_JAVRHU010000001.1"/>
</dbReference>
<name>A0ABU3BGF0_9FLAO</name>
<dbReference type="Proteomes" id="UP001250662">
    <property type="component" value="Unassembled WGS sequence"/>
</dbReference>